<evidence type="ECO:0000313" key="1">
    <source>
        <dbReference type="EMBL" id="MFD1607335.1"/>
    </source>
</evidence>
<keyword evidence="1" id="KW-0282">Flagellum</keyword>
<dbReference type="InterPro" id="IPR022258">
    <property type="entry name" value="Flagellar_operon_YvyF"/>
</dbReference>
<evidence type="ECO:0000313" key="2">
    <source>
        <dbReference type="Proteomes" id="UP001597221"/>
    </source>
</evidence>
<keyword evidence="2" id="KW-1185">Reference proteome</keyword>
<dbReference type="NCBIfam" id="TIGR03826">
    <property type="entry name" value="YvyF"/>
    <property type="match status" value="1"/>
</dbReference>
<proteinExistence type="predicted"/>
<reference evidence="2" key="1">
    <citation type="journal article" date="2019" name="Int. J. Syst. Evol. Microbiol.">
        <title>The Global Catalogue of Microorganisms (GCM) 10K type strain sequencing project: providing services to taxonomists for standard genome sequencing and annotation.</title>
        <authorList>
            <consortium name="The Broad Institute Genomics Platform"/>
            <consortium name="The Broad Institute Genome Sequencing Center for Infectious Disease"/>
            <person name="Wu L."/>
            <person name="Ma J."/>
        </authorList>
    </citation>
    <scope>NUCLEOTIDE SEQUENCE [LARGE SCALE GENOMIC DNA]</scope>
    <source>
        <strain evidence="2">CGMCC 1.12376</strain>
    </source>
</reference>
<gene>
    <name evidence="1" type="ORF">ACFSBH_06700</name>
</gene>
<accession>A0ABW4HQ48</accession>
<organism evidence="1 2">
    <name type="scientific">Oceanobacillus luteolus</name>
    <dbReference type="NCBI Taxonomy" id="1274358"/>
    <lineage>
        <taxon>Bacteria</taxon>
        <taxon>Bacillati</taxon>
        <taxon>Bacillota</taxon>
        <taxon>Bacilli</taxon>
        <taxon>Bacillales</taxon>
        <taxon>Bacillaceae</taxon>
        <taxon>Oceanobacillus</taxon>
    </lineage>
</organism>
<comment type="caution">
    <text evidence="1">The sequence shown here is derived from an EMBL/GenBank/DDBJ whole genome shotgun (WGS) entry which is preliminary data.</text>
</comment>
<keyword evidence="1" id="KW-0969">Cilium</keyword>
<sequence>MAELANCSRCGTVFAKTIRDICKNCYDEEEKAFHTVYDFLRVRENRLATMLEIIEATGVKEEYIIKFVREKRLLPKDVPNLAYPCERCGRDISAGHICESCQKELKNDLATFEKEEQNKEDRKKIQSTYIAVDKHKY</sequence>
<dbReference type="RefSeq" id="WP_251513089.1">
    <property type="nucleotide sequence ID" value="NZ_JAMBON010000009.1"/>
</dbReference>
<dbReference type="EMBL" id="JBHUDE010000034">
    <property type="protein sequence ID" value="MFD1607335.1"/>
    <property type="molecule type" value="Genomic_DNA"/>
</dbReference>
<dbReference type="Proteomes" id="UP001597221">
    <property type="component" value="Unassembled WGS sequence"/>
</dbReference>
<protein>
    <submittedName>
        <fullName evidence="1">TIGR03826 family flagellar region protein</fullName>
    </submittedName>
</protein>
<name>A0ABW4HQ48_9BACI</name>
<keyword evidence="1" id="KW-0966">Cell projection</keyword>